<accession>A0A2T0WK61</accession>
<dbReference type="OrthoDB" id="669883at2"/>
<proteinExistence type="predicted"/>
<dbReference type="EMBL" id="PVTR01000007">
    <property type="protein sequence ID" value="PRY87089.1"/>
    <property type="molecule type" value="Genomic_DNA"/>
</dbReference>
<dbReference type="Proteomes" id="UP000238157">
    <property type="component" value="Unassembled WGS sequence"/>
</dbReference>
<comment type="caution">
    <text evidence="1">The sequence shown here is derived from an EMBL/GenBank/DDBJ whole genome shotgun (WGS) entry which is preliminary data.</text>
</comment>
<gene>
    <name evidence="1" type="ORF">CLW00_107158</name>
</gene>
<protein>
    <submittedName>
        <fullName evidence="1">Uncharacterized protein</fullName>
    </submittedName>
</protein>
<reference evidence="1 2" key="1">
    <citation type="submission" date="2018-03" db="EMBL/GenBank/DDBJ databases">
        <title>Genomic Encyclopedia of Archaeal and Bacterial Type Strains, Phase II (KMG-II): from individual species to whole genera.</title>
        <authorList>
            <person name="Goeker M."/>
        </authorList>
    </citation>
    <scope>NUCLEOTIDE SEQUENCE [LARGE SCALE GENOMIC DNA]</scope>
    <source>
        <strain evidence="1 2">DSM 27929</strain>
    </source>
</reference>
<dbReference type="AlphaFoldDB" id="A0A2T0WK61"/>
<sequence>MSLKESKYQLNQVLSKYNFLNLTAKQADLISTFEEEKDVFSRKHFFSVWELWDYELTVFQDILHPEQLQLYEVFIQDTKKTYEKTLIEEDKEIAYGIVQCEELIGFCESEFLPGLFKDPFLAYTWVSAEFSKIDYLKKEYQKFLNDSKKALLINHFRHNRIFKPNLLKSALLKHKLSCILADYDSFKQQMDKPTLAIAAFLEEKSCYMPDDLQALLASKFEELKNYIAHETEIQGWNSSVKGISKVNRAMTLLLMDNNKL</sequence>
<evidence type="ECO:0000313" key="1">
    <source>
        <dbReference type="EMBL" id="PRY87089.1"/>
    </source>
</evidence>
<keyword evidence="2" id="KW-1185">Reference proteome</keyword>
<evidence type="ECO:0000313" key="2">
    <source>
        <dbReference type="Proteomes" id="UP000238157"/>
    </source>
</evidence>
<name>A0A2T0WK61_9BACT</name>
<organism evidence="1 2">
    <name type="scientific">Mongoliibacter ruber</name>
    <dbReference type="NCBI Taxonomy" id="1750599"/>
    <lineage>
        <taxon>Bacteria</taxon>
        <taxon>Pseudomonadati</taxon>
        <taxon>Bacteroidota</taxon>
        <taxon>Cytophagia</taxon>
        <taxon>Cytophagales</taxon>
        <taxon>Cyclobacteriaceae</taxon>
        <taxon>Mongoliibacter</taxon>
    </lineage>
</organism>
<dbReference type="RefSeq" id="WP_106134110.1">
    <property type="nucleotide sequence ID" value="NZ_PVTR01000007.1"/>
</dbReference>